<dbReference type="Proteomes" id="UP000203604">
    <property type="component" value="Segment"/>
</dbReference>
<evidence type="ECO:0000313" key="2">
    <source>
        <dbReference type="Proteomes" id="UP000203604"/>
    </source>
</evidence>
<dbReference type="Pfam" id="PF07374">
    <property type="entry name" value="DUF1492"/>
    <property type="match status" value="1"/>
</dbReference>
<evidence type="ECO:0000313" key="1">
    <source>
        <dbReference type="EMBL" id="CDL74042.1"/>
    </source>
</evidence>
<name>A0A060QSW9_9CAUD</name>
<dbReference type="InterPro" id="IPR010861">
    <property type="entry name" value="DUF1492"/>
</dbReference>
<organism evidence="1 2">
    <name type="scientific">Streptococcus phage DCC1738</name>
    <dbReference type="NCBI Taxonomy" id="1448273"/>
    <lineage>
        <taxon>Viruses</taxon>
        <taxon>Duplodnaviria</taxon>
        <taxon>Heunggongvirae</taxon>
        <taxon>Uroviricota</taxon>
        <taxon>Caudoviricetes</taxon>
        <taxon>Ferrettivirinae</taxon>
        <taxon>Hinxtonvirus</taxon>
        <taxon>Hinxtonvirus DCC1738</taxon>
    </lineage>
</organism>
<protein>
    <submittedName>
        <fullName evidence="1">Phage protein</fullName>
    </submittedName>
</protein>
<dbReference type="EMBL" id="HG799497">
    <property type="protein sequence ID" value="CDL74042.1"/>
    <property type="molecule type" value="Genomic_DNA"/>
</dbReference>
<proteinExistence type="predicted"/>
<dbReference type="GeneID" id="19685217"/>
<dbReference type="OrthoDB" id="14987at10239"/>
<dbReference type="KEGG" id="vg:19685217"/>
<keyword evidence="2" id="KW-1185">Reference proteome</keyword>
<accession>A0A060QSW9</accession>
<reference evidence="1 2" key="1">
    <citation type="journal article" date="2014" name="BMC Biol.">
        <title>Variable recombination dynamics during the emergence, transmission and 'disarming' of a multidrug-resistant pneumococcal clone.</title>
        <authorList>
            <person name="Croucher N.J."/>
            <person name="Hanage W.P."/>
            <person name="Harris S.R."/>
            <person name="McGee L."/>
            <person name="van der Linden M."/>
            <person name="de Lencastre H."/>
            <person name="Sa-Leao R."/>
            <person name="Song J.H."/>
            <person name="Ko K.S."/>
            <person name="Beall B."/>
            <person name="Klugman K.P."/>
            <person name="Parkhill J."/>
            <person name="Tomasz A."/>
            <person name="Kristinsson K.G."/>
            <person name="Bentley S.D."/>
        </authorList>
    </citation>
    <scope>NUCLEOTIDE SEQUENCE [LARGE SCALE GENOMIC DNA]</scope>
</reference>
<sequence>MNKAKELLKELQNLDMDIQSRIDEINELEAGLLSSPKWSDVKVQGGQARKVDDVYTQLVVMKEAIEQDTKEVINRKLQLGRMINRLKNPKHRTILRMTYINKMYVDDICDSMRGISSPTYYRLKKQAVKELDIILSELIVNDSNCTGMKSKIC</sequence>
<dbReference type="RefSeq" id="YP_009043196.1">
    <property type="nucleotide sequence ID" value="NC_024361.1"/>
</dbReference>